<evidence type="ECO:0000313" key="1">
    <source>
        <dbReference type="EMBL" id="CAA9405383.1"/>
    </source>
</evidence>
<feature type="non-terminal residue" evidence="1">
    <location>
        <position position="1"/>
    </location>
</feature>
<accession>A0A6J4P860</accession>
<organism evidence="1">
    <name type="scientific">uncultured Rubrobacteraceae bacterium</name>
    <dbReference type="NCBI Taxonomy" id="349277"/>
    <lineage>
        <taxon>Bacteria</taxon>
        <taxon>Bacillati</taxon>
        <taxon>Actinomycetota</taxon>
        <taxon>Rubrobacteria</taxon>
        <taxon>Rubrobacterales</taxon>
        <taxon>Rubrobacteraceae</taxon>
        <taxon>environmental samples</taxon>
    </lineage>
</organism>
<feature type="non-terminal residue" evidence="1">
    <location>
        <position position="55"/>
    </location>
</feature>
<reference evidence="1" key="1">
    <citation type="submission" date="2020-02" db="EMBL/GenBank/DDBJ databases">
        <authorList>
            <person name="Meier V. D."/>
        </authorList>
    </citation>
    <scope>NUCLEOTIDE SEQUENCE</scope>
    <source>
        <strain evidence="1">AVDCRST_MAG55</strain>
    </source>
</reference>
<dbReference type="EMBL" id="CADCUZ010000037">
    <property type="protein sequence ID" value="CAA9405383.1"/>
    <property type="molecule type" value="Genomic_DNA"/>
</dbReference>
<name>A0A6J4P860_9ACTN</name>
<protein>
    <submittedName>
        <fullName evidence="1">Uncharacterized protein</fullName>
    </submittedName>
</protein>
<dbReference type="AlphaFoldDB" id="A0A6J4P860"/>
<sequence length="55" mass="5982">EPRNLGGLLDVACPGGCPPYRQLRGGSGPLCARARCVRAWLPLGQSRKSEYRKTL</sequence>
<proteinExistence type="predicted"/>
<gene>
    <name evidence="1" type="ORF">AVDCRST_MAG55-898</name>
</gene>